<gene>
    <name evidence="2" type="ORF">KCMC57_43300</name>
</gene>
<evidence type="ECO:0000256" key="1">
    <source>
        <dbReference type="SAM" id="SignalP"/>
    </source>
</evidence>
<accession>A0AB33K662</accession>
<organism evidence="2">
    <name type="scientific">Kitasatospora sp. CMC57</name>
    <dbReference type="NCBI Taxonomy" id="3231513"/>
    <lineage>
        <taxon>Bacteria</taxon>
        <taxon>Bacillati</taxon>
        <taxon>Actinomycetota</taxon>
        <taxon>Actinomycetes</taxon>
        <taxon>Kitasatosporales</taxon>
        <taxon>Streptomycetaceae</taxon>
        <taxon>Kitasatospora</taxon>
    </lineage>
</organism>
<dbReference type="PROSITE" id="PS51257">
    <property type="entry name" value="PROKAR_LIPOPROTEIN"/>
    <property type="match status" value="1"/>
</dbReference>
<feature type="chain" id="PRO_5044260893" evidence="1">
    <location>
        <begin position="34"/>
        <end position="442"/>
    </location>
</feature>
<dbReference type="SUPFAM" id="SSF53850">
    <property type="entry name" value="Periplasmic binding protein-like II"/>
    <property type="match status" value="1"/>
</dbReference>
<evidence type="ECO:0000313" key="2">
    <source>
        <dbReference type="EMBL" id="BFP47962.1"/>
    </source>
</evidence>
<dbReference type="InterPro" id="IPR006059">
    <property type="entry name" value="SBP"/>
</dbReference>
<dbReference type="RefSeq" id="WP_407990239.1">
    <property type="nucleotide sequence ID" value="NZ_AP035881.2"/>
</dbReference>
<dbReference type="Gene3D" id="3.40.190.10">
    <property type="entry name" value="Periplasmic binding protein-like II"/>
    <property type="match status" value="1"/>
</dbReference>
<keyword evidence="1" id="KW-0732">Signal</keyword>
<dbReference type="Pfam" id="PF13416">
    <property type="entry name" value="SBP_bac_8"/>
    <property type="match status" value="1"/>
</dbReference>
<dbReference type="PANTHER" id="PTHR43649:SF32">
    <property type="entry name" value="SUGAR BINDING SECRETED PROTEIN"/>
    <property type="match status" value="1"/>
</dbReference>
<sequence>MRRSTTRPRRAAALATATVAATALLLTSCSSSGSGSGDAKGGDSNEKITLTVGDFGTFGYQEAGLYTEYMAAHPNITIKAETAQDGQKYWDALTTHLAAGSGLTDIQAVEVGYIAQATSKLGDKFLDLGKTEGISAGAWLPWKSEQATTAKGELIGLGTDIGPMAVCYRKDLFQQAGLPTDREAVGALWAGDWNKFVETGKQYQAKAPAGTFFTDSASGLFNAVISSDTQQYSDASGKLNVKESPTVRKAWDLSVAASQAKISAGLRQFQKPWEAAFANAKFATVVCPSWMTGIVSKQSGEAGKGKWDIAKPPVAANWGGAFLTVPKAGKHTKAAAALAAWLTAPEQQAKVFTKVGNLPSTTAGLALPAVQSAKLDYFGDTPTGQIYAAAASAIKPAKIGPDDGTAKTIITDNGVLDIEEHGTDPAKAWENVLKGIADKING</sequence>
<dbReference type="EMBL" id="AP035881">
    <property type="protein sequence ID" value="BFP47962.1"/>
    <property type="molecule type" value="Genomic_DNA"/>
</dbReference>
<proteinExistence type="predicted"/>
<feature type="signal peptide" evidence="1">
    <location>
        <begin position="1"/>
        <end position="33"/>
    </location>
</feature>
<dbReference type="AlphaFoldDB" id="A0AB33K662"/>
<dbReference type="PANTHER" id="PTHR43649">
    <property type="entry name" value="ARABINOSE-BINDING PROTEIN-RELATED"/>
    <property type="match status" value="1"/>
</dbReference>
<reference evidence="2" key="1">
    <citation type="submission" date="2024-07" db="EMBL/GenBank/DDBJ databases">
        <title>Complete genome sequences of cellulolytic bacteria, Kitasatospora sp. CMC57 and Streptomyces sp. CMC78, isolated from Japanese agricultural soil.</title>
        <authorList>
            <person name="Hashimoto T."/>
            <person name="Ito M."/>
            <person name="Iwamoto M."/>
            <person name="Fukahori D."/>
            <person name="Shoda T."/>
            <person name="Sakoda M."/>
            <person name="Morohoshi T."/>
            <person name="Mitsuboshi M."/>
            <person name="Nishizawa T."/>
        </authorList>
    </citation>
    <scope>NUCLEOTIDE SEQUENCE</scope>
    <source>
        <strain evidence="2">CMC57</strain>
    </source>
</reference>
<name>A0AB33K662_9ACTN</name>
<dbReference type="InterPro" id="IPR050490">
    <property type="entry name" value="Bact_solute-bd_prot1"/>
</dbReference>
<protein>
    <submittedName>
        <fullName evidence="2">Extracellular solute-binding protein</fullName>
    </submittedName>
</protein>